<sequence>MKSRVSFTVDPGIIDKLDSLVDNISYRSKSEAVESILKKYFESQKNVVILCGGNLVMEGSNLYSPLVKIGSETIIESIIGNVRKSGFRNIIISGKSEILKNIFLILRNGEGFGVDIKYFDDNEVMGDAKALEKLKDYITSTTLFIPGDSVFSIDLKDMLSFHNSHSSTASIAVLNTTSEDYETDAVLAIRGNKVTGYKKVETKLKSKLIPTNIMLFEPSLLKFIPPGNMSWRIHHDLLPILAKEEVLSAYLSNGGWVKIRSFKDLERARVLLSR</sequence>
<dbReference type="InterPro" id="IPR005835">
    <property type="entry name" value="NTP_transferase_dom"/>
</dbReference>
<dbReference type="CDD" id="cd22231">
    <property type="entry name" value="RHH_NikR_HicB-like"/>
    <property type="match status" value="1"/>
</dbReference>
<accession>A0A8T3UU93</accession>
<evidence type="ECO:0000313" key="3">
    <source>
        <dbReference type="Proteomes" id="UP000763484"/>
    </source>
</evidence>
<evidence type="ECO:0000259" key="1">
    <source>
        <dbReference type="Pfam" id="PF00483"/>
    </source>
</evidence>
<dbReference type="InterPro" id="IPR050486">
    <property type="entry name" value="Mannose-1P_guanyltransferase"/>
</dbReference>
<feature type="domain" description="Nucleotidyl transferase" evidence="1">
    <location>
        <begin position="61"/>
        <end position="180"/>
    </location>
</feature>
<dbReference type="Proteomes" id="UP000763484">
    <property type="component" value="Unassembled WGS sequence"/>
</dbReference>
<reference evidence="2 3" key="1">
    <citation type="submission" date="2020-09" db="EMBL/GenBank/DDBJ databases">
        <title>Genomic characterization of a novel Parvarchaeota family in acid mine drainage sediments.</title>
        <authorList>
            <person name="Luo Z.-H."/>
        </authorList>
    </citation>
    <scope>NUCLEOTIDE SEQUENCE [LARGE SCALE GENOMIC DNA]</scope>
    <source>
        <strain evidence="2">TL1-5_bins.178</strain>
    </source>
</reference>
<dbReference type="PANTHER" id="PTHR22572">
    <property type="entry name" value="SUGAR-1-PHOSPHATE GUANYL TRANSFERASE"/>
    <property type="match status" value="1"/>
</dbReference>
<dbReference type="SUPFAM" id="SSF53448">
    <property type="entry name" value="Nucleotide-diphospho-sugar transferases"/>
    <property type="match status" value="1"/>
</dbReference>
<name>A0A8T3UU93_9ARCH</name>
<proteinExistence type="predicted"/>
<dbReference type="EMBL" id="JADFAQ010000024">
    <property type="protein sequence ID" value="MBE5728126.1"/>
    <property type="molecule type" value="Genomic_DNA"/>
</dbReference>
<evidence type="ECO:0000313" key="2">
    <source>
        <dbReference type="EMBL" id="MBE5728126.1"/>
    </source>
</evidence>
<dbReference type="Pfam" id="PF00483">
    <property type="entry name" value="NTP_transferase"/>
    <property type="match status" value="1"/>
</dbReference>
<organism evidence="2 3">
    <name type="scientific">Candidatus Acidifodinimicrobium mancum</name>
    <dbReference type="NCBI Taxonomy" id="2898728"/>
    <lineage>
        <taxon>Archaea</taxon>
        <taxon>Candidatus Parvarchaeota</taxon>
        <taxon>Candidatus Acidifodinimicrobiaceae</taxon>
        <taxon>Candidatus Acidifodinimicrobium</taxon>
    </lineage>
</organism>
<protein>
    <recommendedName>
        <fullName evidence="1">Nucleotidyl transferase domain-containing protein</fullName>
    </recommendedName>
</protein>
<dbReference type="Gene3D" id="3.90.550.10">
    <property type="entry name" value="Spore Coat Polysaccharide Biosynthesis Protein SpsA, Chain A"/>
    <property type="match status" value="1"/>
</dbReference>
<dbReference type="AlphaFoldDB" id="A0A8T3UU93"/>
<gene>
    <name evidence="2" type="ORF">IHE50_01775</name>
</gene>
<comment type="caution">
    <text evidence="2">The sequence shown here is derived from an EMBL/GenBank/DDBJ whole genome shotgun (WGS) entry which is preliminary data.</text>
</comment>
<dbReference type="InterPro" id="IPR029044">
    <property type="entry name" value="Nucleotide-diphossugar_trans"/>
</dbReference>